<dbReference type="PROSITE" id="PS50097">
    <property type="entry name" value="BTB"/>
    <property type="match status" value="1"/>
</dbReference>
<evidence type="ECO:0000313" key="2">
    <source>
        <dbReference type="EMBL" id="KAF4122719.1"/>
    </source>
</evidence>
<dbReference type="SMART" id="SM00225">
    <property type="entry name" value="BTB"/>
    <property type="match status" value="1"/>
</dbReference>
<dbReference type="AlphaFoldDB" id="A0A9P5D5Q0"/>
<dbReference type="InterPro" id="IPR000210">
    <property type="entry name" value="BTB/POZ_dom"/>
</dbReference>
<gene>
    <name evidence="2" type="ORF">GMORB2_7026</name>
</gene>
<reference evidence="2" key="1">
    <citation type="submission" date="2020-03" db="EMBL/GenBank/DDBJ databases">
        <title>Site-based positive gene gene selection in Geosmithia morbida across the United States reveals a broad range of putative effectors and factors for local host and environmental adapation.</title>
        <authorList>
            <person name="Onufrak A."/>
            <person name="Murdoch R.W."/>
            <person name="Gazis R."/>
            <person name="Huff M."/>
            <person name="Staton M."/>
            <person name="Klingeman W."/>
            <person name="Hadziabdic D."/>
        </authorList>
    </citation>
    <scope>NUCLEOTIDE SEQUENCE</scope>
    <source>
        <strain evidence="2">1262</strain>
    </source>
</reference>
<organism evidence="2 3">
    <name type="scientific">Geosmithia morbida</name>
    <dbReference type="NCBI Taxonomy" id="1094350"/>
    <lineage>
        <taxon>Eukaryota</taxon>
        <taxon>Fungi</taxon>
        <taxon>Dikarya</taxon>
        <taxon>Ascomycota</taxon>
        <taxon>Pezizomycotina</taxon>
        <taxon>Sordariomycetes</taxon>
        <taxon>Hypocreomycetidae</taxon>
        <taxon>Hypocreales</taxon>
        <taxon>Bionectriaceae</taxon>
        <taxon>Geosmithia</taxon>
    </lineage>
</organism>
<sequence>ETDQAAIRGKGTMETPAVEKFVSSLKDYYNTDTLTDFVVVCGDQEFKVHGVILSGHSKYFATLFNGNWKESADKRITISDFEPCIVEAMLQFMYSFDYDTDSTGLVHDAEVYQIADKYDVPGLKAHAQKKFSASLSGRWNVFGFFVAIPVVYESTPPTDRGLRDLVIEAAQRHMGEVIKEDGFDDLIRTAPDFAAELIPALYRKLPSVVTYKKGPVDVEVTDIGDRRQERS</sequence>
<dbReference type="Gene3D" id="3.30.710.10">
    <property type="entry name" value="Potassium Channel Kv1.1, Chain A"/>
    <property type="match status" value="1"/>
</dbReference>
<evidence type="ECO:0000313" key="3">
    <source>
        <dbReference type="Proteomes" id="UP000749293"/>
    </source>
</evidence>
<dbReference type="EMBL" id="JAANYQ010000008">
    <property type="protein sequence ID" value="KAF4122719.1"/>
    <property type="molecule type" value="Genomic_DNA"/>
</dbReference>
<dbReference type="PANTHER" id="PTHR47843:SF5">
    <property type="entry name" value="BTB_POZ DOMAIN PROTEIN"/>
    <property type="match status" value="1"/>
</dbReference>
<dbReference type="PANTHER" id="PTHR47843">
    <property type="entry name" value="BTB DOMAIN-CONTAINING PROTEIN-RELATED"/>
    <property type="match status" value="1"/>
</dbReference>
<dbReference type="Proteomes" id="UP000749293">
    <property type="component" value="Unassembled WGS sequence"/>
</dbReference>
<dbReference type="RefSeq" id="XP_035321371.1">
    <property type="nucleotide sequence ID" value="XM_035468991.1"/>
</dbReference>
<proteinExistence type="predicted"/>
<feature type="non-terminal residue" evidence="2">
    <location>
        <position position="1"/>
    </location>
</feature>
<dbReference type="GeneID" id="55973249"/>
<keyword evidence="3" id="KW-1185">Reference proteome</keyword>
<name>A0A9P5D5Q0_9HYPO</name>
<dbReference type="OrthoDB" id="6359816at2759"/>
<dbReference type="InterPro" id="IPR011333">
    <property type="entry name" value="SKP1/BTB/POZ_sf"/>
</dbReference>
<dbReference type="Pfam" id="PF00651">
    <property type="entry name" value="BTB"/>
    <property type="match status" value="1"/>
</dbReference>
<dbReference type="CDD" id="cd18186">
    <property type="entry name" value="BTB_POZ_ZBTB_KLHL-like"/>
    <property type="match status" value="1"/>
</dbReference>
<comment type="caution">
    <text evidence="2">The sequence shown here is derived from an EMBL/GenBank/DDBJ whole genome shotgun (WGS) entry which is preliminary data.</text>
</comment>
<accession>A0A9P5D5Q0</accession>
<evidence type="ECO:0000259" key="1">
    <source>
        <dbReference type="PROSITE" id="PS50097"/>
    </source>
</evidence>
<feature type="domain" description="BTB" evidence="1">
    <location>
        <begin position="35"/>
        <end position="102"/>
    </location>
</feature>
<protein>
    <submittedName>
        <fullName evidence="2">BTB protein</fullName>
    </submittedName>
</protein>
<dbReference type="SUPFAM" id="SSF54695">
    <property type="entry name" value="POZ domain"/>
    <property type="match status" value="1"/>
</dbReference>